<dbReference type="InterPro" id="IPR055439">
    <property type="entry name" value="Beta-prop_EML_1st"/>
</dbReference>
<reference evidence="6" key="1">
    <citation type="submission" date="2020-04" db="EMBL/GenBank/DDBJ databases">
        <authorList>
            <person name="Alioto T."/>
            <person name="Alioto T."/>
            <person name="Gomez Garrido J."/>
        </authorList>
    </citation>
    <scope>NUCLEOTIDE SEQUENCE</scope>
    <source>
        <strain evidence="6">A484AB</strain>
    </source>
</reference>
<protein>
    <submittedName>
        <fullName evidence="6">Echinoderm microtubule-associated -like 2 isoform X3</fullName>
    </submittedName>
</protein>
<evidence type="ECO:0000313" key="7">
    <source>
        <dbReference type="Proteomes" id="UP001152795"/>
    </source>
</evidence>
<dbReference type="InterPro" id="IPR050630">
    <property type="entry name" value="WD_repeat_EMAP"/>
</dbReference>
<dbReference type="Pfam" id="PF23414">
    <property type="entry name" value="Beta-prop_EML_2"/>
    <property type="match status" value="1"/>
</dbReference>
<gene>
    <name evidence="6" type="ORF">PACLA_8A014889</name>
</gene>
<dbReference type="PANTHER" id="PTHR13720:SF50">
    <property type="entry name" value="ECHINODERM MICROTUBULE-ASSOCIATED PROTEIN-LIKE 2"/>
    <property type="match status" value="1"/>
</dbReference>
<dbReference type="OrthoDB" id="47802at2759"/>
<dbReference type="PROSITE" id="PS50294">
    <property type="entry name" value="WD_REPEATS_REGION"/>
    <property type="match status" value="3"/>
</dbReference>
<proteinExistence type="predicted"/>
<accession>A0A7D9EFX6</accession>
<dbReference type="GO" id="GO:0072686">
    <property type="term" value="C:mitotic spindle"/>
    <property type="evidence" value="ECO:0007669"/>
    <property type="project" value="TreeGrafter"/>
</dbReference>
<name>A0A7D9EFX6_PARCT</name>
<dbReference type="GO" id="GO:0000226">
    <property type="term" value="P:microtubule cytoskeleton organization"/>
    <property type="evidence" value="ECO:0007669"/>
    <property type="project" value="TreeGrafter"/>
</dbReference>
<sequence length="547" mass="60461">LALHPNNEIVASGQVAGLAKKEGKPHIRIWNVTSLQTLKVVGLGSFQRGICCVAFSVEDGGAHVVGVDDGNDHNLSVWEWENKKKVAEAKGGNEPVLAVDFHPSDSKRLVTCGKSHIAFWKLNGEKKIEKKMGVFEKHAKPKYVLCFAFGQNGEVISGDSNGNIFIWANEGNQISQEITAVHEGPIFSIESSADGMFLSGGGKDRKVFLWDSNYNKSEKQLEIPEESGTVRSAIWGPNVAEERSVLVGTTKNCILQGTFEEDNKQFHYLTKGHSEETWGLCVHPSKPLFVTCGYDKMLCLWNSEDKSLVWAKQLEDQLQSVCIHPNGNLLAVATQNNKFQVLDADTGEEFYSCEVGSEQHDCIKYSPDGCYLAVGSHDNFIYLFTVSEDGKQYKKHGRLSGHSSYITHLDWSKDSQHLQSNSGDYEILYWQAKDCKQVSSGYSMRDTEWDTWSCVLGFPVRGIWPEGADGTDINTCIRSHSAQYLVNGDDSGALNIFTYPCTKLKSTPNVGRGHSSHVTAVGFLATDSHVVSTGGKDNTVMQWKLES</sequence>
<dbReference type="SUPFAM" id="SSF50960">
    <property type="entry name" value="TolB, C-terminal domain"/>
    <property type="match status" value="1"/>
</dbReference>
<dbReference type="InterPro" id="IPR015943">
    <property type="entry name" value="WD40/YVTN_repeat-like_dom_sf"/>
</dbReference>
<feature type="non-terminal residue" evidence="6">
    <location>
        <position position="1"/>
    </location>
</feature>
<dbReference type="GO" id="GO:0008017">
    <property type="term" value="F:microtubule binding"/>
    <property type="evidence" value="ECO:0007669"/>
    <property type="project" value="TreeGrafter"/>
</dbReference>
<dbReference type="InterPro" id="IPR011047">
    <property type="entry name" value="Quinoprotein_ADH-like_sf"/>
</dbReference>
<dbReference type="InterPro" id="IPR001680">
    <property type="entry name" value="WD40_rpt"/>
</dbReference>
<keyword evidence="3" id="KW-0677">Repeat</keyword>
<evidence type="ECO:0000256" key="2">
    <source>
        <dbReference type="ARBA" id="ARBA00022701"/>
    </source>
</evidence>
<evidence type="ECO:0000256" key="3">
    <source>
        <dbReference type="ARBA" id="ARBA00022737"/>
    </source>
</evidence>
<dbReference type="InterPro" id="IPR055442">
    <property type="entry name" value="Beta-prop_EML-like_2nd"/>
</dbReference>
<evidence type="ECO:0000256" key="1">
    <source>
        <dbReference type="ARBA" id="ARBA00022574"/>
    </source>
</evidence>
<dbReference type="SUPFAM" id="SSF50998">
    <property type="entry name" value="Quinoprotein alcohol dehydrogenase-like"/>
    <property type="match status" value="1"/>
</dbReference>
<evidence type="ECO:0000259" key="4">
    <source>
        <dbReference type="Pfam" id="PF23409"/>
    </source>
</evidence>
<keyword evidence="1" id="KW-0853">WD repeat</keyword>
<organism evidence="6 7">
    <name type="scientific">Paramuricea clavata</name>
    <name type="common">Red gorgonian</name>
    <name type="synonym">Violescent sea-whip</name>
    <dbReference type="NCBI Taxonomy" id="317549"/>
    <lineage>
        <taxon>Eukaryota</taxon>
        <taxon>Metazoa</taxon>
        <taxon>Cnidaria</taxon>
        <taxon>Anthozoa</taxon>
        <taxon>Octocorallia</taxon>
        <taxon>Malacalcyonacea</taxon>
        <taxon>Plexauridae</taxon>
        <taxon>Paramuricea</taxon>
    </lineage>
</organism>
<evidence type="ECO:0000259" key="5">
    <source>
        <dbReference type="Pfam" id="PF23414"/>
    </source>
</evidence>
<dbReference type="GO" id="GO:0005874">
    <property type="term" value="C:microtubule"/>
    <property type="evidence" value="ECO:0007669"/>
    <property type="project" value="UniProtKB-KW"/>
</dbReference>
<feature type="domain" description="EML-like first beta-propeller" evidence="4">
    <location>
        <begin position="1"/>
        <end position="257"/>
    </location>
</feature>
<feature type="domain" description="EML-like second beta-propeller" evidence="5">
    <location>
        <begin position="278"/>
        <end position="545"/>
    </location>
</feature>
<dbReference type="SMART" id="SM00320">
    <property type="entry name" value="WD40"/>
    <property type="match status" value="8"/>
</dbReference>
<dbReference type="Gene3D" id="2.130.10.10">
    <property type="entry name" value="YVTN repeat-like/Quinoprotein amine dehydrogenase"/>
    <property type="match status" value="2"/>
</dbReference>
<dbReference type="Proteomes" id="UP001152795">
    <property type="component" value="Unassembled WGS sequence"/>
</dbReference>
<dbReference type="AlphaFoldDB" id="A0A7D9EFX6"/>
<dbReference type="EMBL" id="CACRXK020006050">
    <property type="protein sequence ID" value="CAB4008191.1"/>
    <property type="molecule type" value="Genomic_DNA"/>
</dbReference>
<evidence type="ECO:0000313" key="6">
    <source>
        <dbReference type="EMBL" id="CAB4008191.1"/>
    </source>
</evidence>
<dbReference type="PANTHER" id="PTHR13720">
    <property type="entry name" value="WD-40 REPEAT PROTEIN"/>
    <property type="match status" value="1"/>
</dbReference>
<dbReference type="FunFam" id="2.130.10.10:FF:000320">
    <property type="entry name" value="echinoderm microtubule-associated protein-like 6"/>
    <property type="match status" value="1"/>
</dbReference>
<keyword evidence="7" id="KW-1185">Reference proteome</keyword>
<keyword evidence="2" id="KW-0493">Microtubule</keyword>
<dbReference type="PROSITE" id="PS50082">
    <property type="entry name" value="WD_REPEATS_2"/>
    <property type="match status" value="4"/>
</dbReference>
<comment type="caution">
    <text evidence="6">The sequence shown here is derived from an EMBL/GenBank/DDBJ whole genome shotgun (WGS) entry which is preliminary data.</text>
</comment>
<dbReference type="Pfam" id="PF23409">
    <property type="entry name" value="Beta-prop_EML"/>
    <property type="match status" value="1"/>
</dbReference>